<sequence length="90" mass="10284">RLRTCVCQLKVARDGISLTDHARRQFFRKHYPTACVLYSGMVPGGRRLFGFVARKNTNSQENTAVILCEIEEHQPAEAVVRFVCKYLVGR</sequence>
<evidence type="ECO:0000259" key="1">
    <source>
        <dbReference type="Pfam" id="PF08416"/>
    </source>
</evidence>
<name>A0A1I8IFH8_9PLAT</name>
<organism evidence="2 3">
    <name type="scientific">Macrostomum lignano</name>
    <dbReference type="NCBI Taxonomy" id="282301"/>
    <lineage>
        <taxon>Eukaryota</taxon>
        <taxon>Metazoa</taxon>
        <taxon>Spiralia</taxon>
        <taxon>Lophotrochozoa</taxon>
        <taxon>Platyhelminthes</taxon>
        <taxon>Rhabditophora</taxon>
        <taxon>Macrostomorpha</taxon>
        <taxon>Macrostomida</taxon>
        <taxon>Macrostomidae</taxon>
        <taxon>Macrostomum</taxon>
    </lineage>
</organism>
<protein>
    <submittedName>
        <fullName evidence="3">PTB domain-containing protein</fullName>
    </submittedName>
</protein>
<feature type="domain" description="PTB" evidence="1">
    <location>
        <begin position="4"/>
        <end position="89"/>
    </location>
</feature>
<dbReference type="GO" id="GO:0005925">
    <property type="term" value="C:focal adhesion"/>
    <property type="evidence" value="ECO:0007669"/>
    <property type="project" value="TreeGrafter"/>
</dbReference>
<reference evidence="3" key="1">
    <citation type="submission" date="2016-11" db="UniProtKB">
        <authorList>
            <consortium name="WormBaseParasite"/>
        </authorList>
    </citation>
    <scope>IDENTIFICATION</scope>
</reference>
<evidence type="ECO:0000313" key="3">
    <source>
        <dbReference type="WBParaSite" id="maker-uti_cns_0012029-snap-gene-0.4-mRNA-1"/>
    </source>
</evidence>
<dbReference type="Proteomes" id="UP000095280">
    <property type="component" value="Unplaced"/>
</dbReference>
<dbReference type="InterPro" id="IPR013625">
    <property type="entry name" value="PTB"/>
</dbReference>
<evidence type="ECO:0000313" key="2">
    <source>
        <dbReference type="Proteomes" id="UP000095280"/>
    </source>
</evidence>
<dbReference type="PANTHER" id="PTHR45734">
    <property type="entry name" value="TENSIN"/>
    <property type="match status" value="1"/>
</dbReference>
<dbReference type="SUPFAM" id="SSF50729">
    <property type="entry name" value="PH domain-like"/>
    <property type="match status" value="1"/>
</dbReference>
<dbReference type="Pfam" id="PF08416">
    <property type="entry name" value="PTB"/>
    <property type="match status" value="1"/>
</dbReference>
<proteinExistence type="predicted"/>
<accession>A0A1I8IFH8</accession>
<dbReference type="Gene3D" id="2.30.29.30">
    <property type="entry name" value="Pleckstrin-homology domain (PH domain)/Phosphotyrosine-binding domain (PTB)"/>
    <property type="match status" value="1"/>
</dbReference>
<dbReference type="InterPro" id="IPR011993">
    <property type="entry name" value="PH-like_dom_sf"/>
</dbReference>
<dbReference type="InterPro" id="IPR051484">
    <property type="entry name" value="Tensin_PTEN_phosphatase"/>
</dbReference>
<dbReference type="WBParaSite" id="maker-uti_cns_0012029-snap-gene-0.4-mRNA-1">
    <property type="protein sequence ID" value="maker-uti_cns_0012029-snap-gene-0.4-mRNA-1"/>
    <property type="gene ID" value="maker-uti_cns_0012029-snap-gene-0.4"/>
</dbReference>
<dbReference type="PANTHER" id="PTHR45734:SF10">
    <property type="entry name" value="BLISTERY, ISOFORM A"/>
    <property type="match status" value="1"/>
</dbReference>
<keyword evidence="2" id="KW-1185">Reference proteome</keyword>
<dbReference type="AlphaFoldDB" id="A0A1I8IFH8"/>